<evidence type="ECO:0000313" key="1">
    <source>
        <dbReference type="EMBL" id="SEC59384.1"/>
    </source>
</evidence>
<gene>
    <name evidence="1" type="ORF">SAMN04490220_2053</name>
</gene>
<sequence>MQPLECSTCSTRVMVEKFSWHHTSVQWLADCKTSCAQFRVDAVPGRQGMHLRTCSALRETIRQAVLDGTIPIPPD</sequence>
<protein>
    <recommendedName>
        <fullName evidence="3">Ferredoxin</fullName>
    </recommendedName>
</protein>
<name>A0A1H4TTL9_RHOJO</name>
<proteinExistence type="predicted"/>
<organism evidence="1 2">
    <name type="scientific">Rhodococcus jostii</name>
    <dbReference type="NCBI Taxonomy" id="132919"/>
    <lineage>
        <taxon>Bacteria</taxon>
        <taxon>Bacillati</taxon>
        <taxon>Actinomycetota</taxon>
        <taxon>Actinomycetes</taxon>
        <taxon>Mycobacteriales</taxon>
        <taxon>Nocardiaceae</taxon>
        <taxon>Rhodococcus</taxon>
    </lineage>
</organism>
<evidence type="ECO:0000313" key="2">
    <source>
        <dbReference type="Proteomes" id="UP000183407"/>
    </source>
</evidence>
<dbReference type="EMBL" id="FNTL01000004">
    <property type="protein sequence ID" value="SEC59384.1"/>
    <property type="molecule type" value="Genomic_DNA"/>
</dbReference>
<dbReference type="RefSeq" id="WP_073366524.1">
    <property type="nucleotide sequence ID" value="NZ_FNTL01000004.1"/>
</dbReference>
<reference evidence="2" key="1">
    <citation type="submission" date="2016-10" db="EMBL/GenBank/DDBJ databases">
        <authorList>
            <person name="Varghese N."/>
        </authorList>
    </citation>
    <scope>NUCLEOTIDE SEQUENCE [LARGE SCALE GENOMIC DNA]</scope>
    <source>
        <strain evidence="2">DSM 44719</strain>
    </source>
</reference>
<dbReference type="AlphaFoldDB" id="A0A1H4TTL9"/>
<evidence type="ECO:0008006" key="3">
    <source>
        <dbReference type="Google" id="ProtNLM"/>
    </source>
</evidence>
<dbReference type="Proteomes" id="UP000183407">
    <property type="component" value="Unassembled WGS sequence"/>
</dbReference>
<dbReference type="OrthoDB" id="4554341at2"/>
<accession>A0A1H4TTL9</accession>